<keyword evidence="6 13" id="KW-0418">Kinase</keyword>
<feature type="binding site" evidence="10">
    <location>
        <position position="263"/>
    </location>
    <ligand>
        <name>ATP</name>
        <dbReference type="ChEBI" id="CHEBI:30616"/>
    </ligand>
</feature>
<dbReference type="GO" id="GO:0016301">
    <property type="term" value="F:kinase activity"/>
    <property type="evidence" value="ECO:0007669"/>
    <property type="project" value="UniProtKB-KW"/>
</dbReference>
<feature type="binding site" evidence="10">
    <location>
        <position position="259"/>
    </location>
    <ligand>
        <name>ATP</name>
        <dbReference type="ChEBI" id="CHEBI:30616"/>
    </ligand>
</feature>
<protein>
    <recommendedName>
        <fullName evidence="3">Isopentenyl phosphate kinase</fullName>
        <ecNumber evidence="2">2.7.4.26</ecNumber>
    </recommendedName>
</protein>
<dbReference type="Pfam" id="PF00696">
    <property type="entry name" value="AA_kinase"/>
    <property type="match status" value="1"/>
</dbReference>
<keyword evidence="5 10" id="KW-0547">Nucleotide-binding</keyword>
<dbReference type="EMBL" id="LSRX01000916">
    <property type="protein sequence ID" value="OLP86435.1"/>
    <property type="molecule type" value="Genomic_DNA"/>
</dbReference>
<feature type="domain" description="Aspartate/glutamate/uridylate kinase" evidence="12">
    <location>
        <begin position="33"/>
        <end position="278"/>
    </location>
</feature>
<feature type="binding site" evidence="10">
    <location>
        <begin position="36"/>
        <end position="40"/>
    </location>
    <ligand>
        <name>ATP</name>
        <dbReference type="ChEBI" id="CHEBI:30616"/>
    </ligand>
</feature>
<evidence type="ECO:0000256" key="9">
    <source>
        <dbReference type="ARBA" id="ARBA00049063"/>
    </source>
</evidence>
<dbReference type="InterPro" id="IPR001048">
    <property type="entry name" value="Asp/Glu/Uridylate_kinase"/>
</dbReference>
<dbReference type="Gene3D" id="3.40.1160.10">
    <property type="entry name" value="Acetylglutamate kinase-like"/>
    <property type="match status" value="1"/>
</dbReference>
<evidence type="ECO:0000256" key="4">
    <source>
        <dbReference type="ARBA" id="ARBA00022679"/>
    </source>
</evidence>
<proteinExistence type="inferred from homology"/>
<dbReference type="PIRSF" id="PIRSF016496">
    <property type="entry name" value="Kin_FomA"/>
    <property type="match status" value="1"/>
</dbReference>
<keyword evidence="14" id="KW-1185">Reference proteome</keyword>
<evidence type="ECO:0000259" key="12">
    <source>
        <dbReference type="Pfam" id="PF00696"/>
    </source>
</evidence>
<dbReference type="InterPro" id="IPR036393">
    <property type="entry name" value="AceGlu_kinase-like_sf"/>
</dbReference>
<evidence type="ECO:0000256" key="1">
    <source>
        <dbReference type="ARBA" id="ARBA00010540"/>
    </source>
</evidence>
<evidence type="ECO:0000256" key="11">
    <source>
        <dbReference type="PIRSR" id="PIRSR016496-2"/>
    </source>
</evidence>
<dbReference type="OrthoDB" id="1934954at2759"/>
<dbReference type="CDD" id="cd04241">
    <property type="entry name" value="AAK_FomA-like"/>
    <property type="match status" value="1"/>
</dbReference>
<evidence type="ECO:0000313" key="14">
    <source>
        <dbReference type="Proteomes" id="UP000186817"/>
    </source>
</evidence>
<dbReference type="Proteomes" id="UP000186817">
    <property type="component" value="Unassembled WGS sequence"/>
</dbReference>
<dbReference type="OMA" id="HHNASEH"/>
<evidence type="ECO:0000256" key="10">
    <source>
        <dbReference type="PIRSR" id="PIRSR016496-1"/>
    </source>
</evidence>
<dbReference type="PANTHER" id="PTHR43654">
    <property type="entry name" value="GLUTAMATE 5-KINASE"/>
    <property type="match status" value="1"/>
</dbReference>
<evidence type="ECO:0000256" key="2">
    <source>
        <dbReference type="ARBA" id="ARBA00012908"/>
    </source>
</evidence>
<keyword evidence="8" id="KW-0414">Isoprene biosynthesis</keyword>
<reference evidence="13 14" key="1">
    <citation type="submission" date="2016-02" db="EMBL/GenBank/DDBJ databases">
        <title>Genome analysis of coral dinoflagellate symbionts highlights evolutionary adaptations to a symbiotic lifestyle.</title>
        <authorList>
            <person name="Aranda M."/>
            <person name="Li Y."/>
            <person name="Liew Y.J."/>
            <person name="Baumgarten S."/>
            <person name="Simakov O."/>
            <person name="Wilson M."/>
            <person name="Piel J."/>
            <person name="Ashoor H."/>
            <person name="Bougouffa S."/>
            <person name="Bajic V.B."/>
            <person name="Ryu T."/>
            <person name="Ravasi T."/>
            <person name="Bayer T."/>
            <person name="Micklem G."/>
            <person name="Kim H."/>
            <person name="Bhak J."/>
            <person name="Lajeunesse T.C."/>
            <person name="Voolstra C.R."/>
        </authorList>
    </citation>
    <scope>NUCLEOTIDE SEQUENCE [LARGE SCALE GENOMIC DNA]</scope>
    <source>
        <strain evidence="13 14">CCMP2467</strain>
    </source>
</reference>
<dbReference type="NCBIfam" id="NF040647">
    <property type="entry name" value="IPPK_Arch"/>
    <property type="match status" value="1"/>
</dbReference>
<dbReference type="GO" id="GO:0016114">
    <property type="term" value="P:terpenoid biosynthetic process"/>
    <property type="evidence" value="ECO:0007669"/>
    <property type="project" value="TreeGrafter"/>
</dbReference>
<feature type="binding site" evidence="10">
    <location>
        <position position="193"/>
    </location>
    <ligand>
        <name>substrate</name>
    </ligand>
</feature>
<evidence type="ECO:0000313" key="13">
    <source>
        <dbReference type="EMBL" id="OLP86435.1"/>
    </source>
</evidence>
<evidence type="ECO:0000256" key="6">
    <source>
        <dbReference type="ARBA" id="ARBA00022777"/>
    </source>
</evidence>
<comment type="similarity">
    <text evidence="1">Belongs to the isopentenyl phosphate kinase family.</text>
</comment>
<keyword evidence="7 10" id="KW-0067">ATP-binding</keyword>
<dbReference type="PANTHER" id="PTHR43654:SF1">
    <property type="entry name" value="ISOPENTENYL PHOSPHATE KINASE"/>
    <property type="match status" value="1"/>
</dbReference>
<dbReference type="SUPFAM" id="SSF53633">
    <property type="entry name" value="Carbamate kinase-like"/>
    <property type="match status" value="1"/>
</dbReference>
<dbReference type="GO" id="GO:0102043">
    <property type="term" value="F:isopentenyl phosphate kinase activity"/>
    <property type="evidence" value="ECO:0007669"/>
    <property type="project" value="UniProtKB-EC"/>
</dbReference>
<organism evidence="13 14">
    <name type="scientific">Symbiodinium microadriaticum</name>
    <name type="common">Dinoflagellate</name>
    <name type="synonym">Zooxanthella microadriatica</name>
    <dbReference type="NCBI Taxonomy" id="2951"/>
    <lineage>
        <taxon>Eukaryota</taxon>
        <taxon>Sar</taxon>
        <taxon>Alveolata</taxon>
        <taxon>Dinophyceae</taxon>
        <taxon>Suessiales</taxon>
        <taxon>Symbiodiniaceae</taxon>
        <taxon>Symbiodinium</taxon>
    </lineage>
</organism>
<accession>A0A1Q9CU75</accession>
<comment type="caution">
    <text evidence="13">The sequence shown here is derived from an EMBL/GenBank/DDBJ whole genome shotgun (WGS) entry which is preliminary data.</text>
</comment>
<feature type="binding site" evidence="10">
    <location>
        <position position="79"/>
    </location>
    <ligand>
        <name>substrate</name>
    </ligand>
</feature>
<dbReference type="GO" id="GO:0005524">
    <property type="term" value="F:ATP binding"/>
    <property type="evidence" value="ECO:0007669"/>
    <property type="project" value="UniProtKB-KW"/>
</dbReference>
<keyword evidence="4" id="KW-0808">Transferase</keyword>
<sequence length="315" mass="32665">MGGLLSYLPCKDVGPLRPTTGCTRPDGKAWADVVVKIGGSACTKKATFETLNDVALSAICGQLATLPKEGFSLAVVHGAGSFGHQHAKEYGVSKGAEKAMALSERLREGFAKTRLSVTTLNKHVITALLKEGLPAVSMSPCPFVETSAKKLVGGRLAPSTVDGTRGLLGRGFVPVVHGDAVLDESQGVAILSGDVWMVELCRELGAKSAVFVTDVDGVFTKPPWESGAQLVPEILVDPSGELELKGVSMDTASHDVTGGLKAKLESAAAVLIGAPSVQAVYIVKSGSNAAAQARLNVLPEGVLGTREVFIHEIAE</sequence>
<evidence type="ECO:0000256" key="5">
    <source>
        <dbReference type="ARBA" id="ARBA00022741"/>
    </source>
</evidence>
<feature type="binding site" evidence="10">
    <location>
        <position position="214"/>
    </location>
    <ligand>
        <name>ATP</name>
        <dbReference type="ChEBI" id="CHEBI:30616"/>
    </ligand>
</feature>
<gene>
    <name evidence="13" type="ORF">AK812_SmicGene32453</name>
</gene>
<dbReference type="EC" id="2.7.4.26" evidence="2"/>
<dbReference type="InterPro" id="IPR024192">
    <property type="entry name" value="Fosfomycin_R_FomA-type"/>
</dbReference>
<dbReference type="AlphaFoldDB" id="A0A1Q9CU75"/>
<feature type="binding site" evidence="10">
    <location>
        <position position="84"/>
    </location>
    <ligand>
        <name>substrate</name>
    </ligand>
</feature>
<feature type="site" description="Transition state stabilizer" evidence="11">
    <location>
        <position position="45"/>
    </location>
</feature>
<feature type="binding site" evidence="10">
    <location>
        <position position="80"/>
    </location>
    <ligand>
        <name>ATP</name>
        <dbReference type="ChEBI" id="CHEBI:30616"/>
    </ligand>
</feature>
<comment type="catalytic activity">
    <reaction evidence="9">
        <text>isopentenyl phosphate + ATP = isopentenyl diphosphate + ADP</text>
        <dbReference type="Rhea" id="RHEA:33963"/>
        <dbReference type="ChEBI" id="CHEBI:30616"/>
        <dbReference type="ChEBI" id="CHEBI:65078"/>
        <dbReference type="ChEBI" id="CHEBI:128769"/>
        <dbReference type="ChEBI" id="CHEBI:456216"/>
        <dbReference type="EC" id="2.7.4.26"/>
    </reaction>
</comment>
<name>A0A1Q9CU75_SYMMI</name>
<evidence type="ECO:0000256" key="8">
    <source>
        <dbReference type="ARBA" id="ARBA00023229"/>
    </source>
</evidence>
<dbReference type="GO" id="GO:0005829">
    <property type="term" value="C:cytosol"/>
    <property type="evidence" value="ECO:0007669"/>
    <property type="project" value="TreeGrafter"/>
</dbReference>
<evidence type="ECO:0000256" key="7">
    <source>
        <dbReference type="ARBA" id="ARBA00022840"/>
    </source>
</evidence>
<evidence type="ECO:0000256" key="3">
    <source>
        <dbReference type="ARBA" id="ARBA00017267"/>
    </source>
</evidence>